<gene>
    <name evidence="1" type="ORF">LMG28138_01112</name>
</gene>
<dbReference type="AlphaFoldDB" id="A0A6S7B8A9"/>
<sequence length="37" mass="3995">MVLKKHIAAIMRRQVQLLLQIAVSVIQVGNEAIGGVP</sequence>
<evidence type="ECO:0000313" key="2">
    <source>
        <dbReference type="Proteomes" id="UP000494115"/>
    </source>
</evidence>
<name>A0A6S7B8A9_9BURK</name>
<organism evidence="1 2">
    <name type="scientific">Pararobbsia alpina</name>
    <dbReference type="NCBI Taxonomy" id="621374"/>
    <lineage>
        <taxon>Bacteria</taxon>
        <taxon>Pseudomonadati</taxon>
        <taxon>Pseudomonadota</taxon>
        <taxon>Betaproteobacteria</taxon>
        <taxon>Burkholderiales</taxon>
        <taxon>Burkholderiaceae</taxon>
        <taxon>Pararobbsia</taxon>
    </lineage>
</organism>
<keyword evidence="2" id="KW-1185">Reference proteome</keyword>
<proteinExistence type="predicted"/>
<reference evidence="1 2" key="1">
    <citation type="submission" date="2020-04" db="EMBL/GenBank/DDBJ databases">
        <authorList>
            <person name="De Canck E."/>
        </authorList>
    </citation>
    <scope>NUCLEOTIDE SEQUENCE [LARGE SCALE GENOMIC DNA]</scope>
    <source>
        <strain evidence="1 2">LMG 28138</strain>
    </source>
</reference>
<evidence type="ECO:0000313" key="1">
    <source>
        <dbReference type="EMBL" id="CAB3780760.1"/>
    </source>
</evidence>
<accession>A0A6S7B8A9</accession>
<dbReference type="Proteomes" id="UP000494115">
    <property type="component" value="Unassembled WGS sequence"/>
</dbReference>
<dbReference type="EMBL" id="CADIKM010000003">
    <property type="protein sequence ID" value="CAB3780760.1"/>
    <property type="molecule type" value="Genomic_DNA"/>
</dbReference>
<protein>
    <submittedName>
        <fullName evidence="1">Uncharacterized protein</fullName>
    </submittedName>
</protein>